<evidence type="ECO:0000256" key="5">
    <source>
        <dbReference type="ARBA" id="ARBA00023136"/>
    </source>
</evidence>
<feature type="transmembrane region" description="Helical" evidence="7">
    <location>
        <begin position="386"/>
        <end position="403"/>
    </location>
</feature>
<dbReference type="FunCoup" id="W3XJ59">
    <property type="interactions" value="78"/>
</dbReference>
<evidence type="ECO:0000256" key="7">
    <source>
        <dbReference type="SAM" id="Phobius"/>
    </source>
</evidence>
<evidence type="ECO:0000256" key="6">
    <source>
        <dbReference type="SAM" id="MobiDB-lite"/>
    </source>
</evidence>
<feature type="transmembrane region" description="Helical" evidence="7">
    <location>
        <begin position="331"/>
        <end position="351"/>
    </location>
</feature>
<evidence type="ECO:0000256" key="2">
    <source>
        <dbReference type="ARBA" id="ARBA00022448"/>
    </source>
</evidence>
<dbReference type="GO" id="GO:0022857">
    <property type="term" value="F:transmembrane transporter activity"/>
    <property type="evidence" value="ECO:0007669"/>
    <property type="project" value="InterPro"/>
</dbReference>
<feature type="transmembrane region" description="Helical" evidence="7">
    <location>
        <begin position="358"/>
        <end position="380"/>
    </location>
</feature>
<organism evidence="9 10">
    <name type="scientific">Pestalotiopsis fici (strain W106-1 / CGMCC3.15140)</name>
    <dbReference type="NCBI Taxonomy" id="1229662"/>
    <lineage>
        <taxon>Eukaryota</taxon>
        <taxon>Fungi</taxon>
        <taxon>Dikarya</taxon>
        <taxon>Ascomycota</taxon>
        <taxon>Pezizomycotina</taxon>
        <taxon>Sordariomycetes</taxon>
        <taxon>Xylariomycetidae</taxon>
        <taxon>Amphisphaeriales</taxon>
        <taxon>Sporocadaceae</taxon>
        <taxon>Pestalotiopsis</taxon>
    </lineage>
</organism>
<dbReference type="RefSeq" id="XP_007830028.1">
    <property type="nucleotide sequence ID" value="XM_007831837.1"/>
</dbReference>
<dbReference type="EMBL" id="KI912110">
    <property type="protein sequence ID" value="ETS85231.1"/>
    <property type="molecule type" value="Genomic_DNA"/>
</dbReference>
<sequence>MDESQKTKTPDADPVEKQDNDQYPSRKVVLPAMAAIWLAFFLVALDRTIIGTAIPTISADFNSFGDIAWYESGFLLPLCVLQLPFGLVYKYYSTKWVLISLVAIFEIGSLVCATAPNSNALIVGRVITGIGGAGISAGAFLLITFLVPLASRPKYIGALGSVFGITSAIGPILGGYLTSITWRWCFWINIPVGVVSLILLILLTPKTPPTMKRADTWLGKVQQLDPLGFILVAPAVICLLFALEWGGVRFPWSNGHIIALFVVFGVLFSAFIASQVWLKEKATVPPRIALNRSILSGCFAYVGTGSVLVIYAFYLPIWFQVIQGKSSQDSGVSLLPLLLGIVCAVIGSGILTSIIGYYTALMITGSALLIVGSALITTWVPDTMTGIWIGFQIIVGVGIGIGLQQPNVAAQTVMPPNDMSIALSLLNFVNFLGSTIFITVSQTLLETKLVEKLGGIIPNLDASSLANGGATSLRDMVSSDLLPVVLDIYNESMRSIWYLALGLSCLGLLASLAMPWNSVKSKKNEDT</sequence>
<dbReference type="FunFam" id="1.20.1250.20:FF:000196">
    <property type="entry name" value="MFS toxin efflux pump (AflT)"/>
    <property type="match status" value="1"/>
</dbReference>
<dbReference type="SUPFAM" id="SSF103473">
    <property type="entry name" value="MFS general substrate transporter"/>
    <property type="match status" value="1"/>
</dbReference>
<dbReference type="OrthoDB" id="10021397at2759"/>
<keyword evidence="10" id="KW-1185">Reference proteome</keyword>
<feature type="transmembrane region" description="Helical" evidence="7">
    <location>
        <begin position="424"/>
        <end position="445"/>
    </location>
</feature>
<dbReference type="PANTHER" id="PTHR23501:SF153">
    <property type="entry name" value="AFLATOXIN EFFLUX PUMP, PUTATIVE-RELATED"/>
    <property type="match status" value="1"/>
</dbReference>
<dbReference type="AlphaFoldDB" id="W3XJ59"/>
<feature type="transmembrane region" description="Helical" evidence="7">
    <location>
        <begin position="67"/>
        <end position="89"/>
    </location>
</feature>
<gene>
    <name evidence="9" type="ORF">PFICI_03256</name>
</gene>
<feature type="transmembrane region" description="Helical" evidence="7">
    <location>
        <begin position="155"/>
        <end position="178"/>
    </location>
</feature>
<dbReference type="Gene3D" id="1.20.1250.20">
    <property type="entry name" value="MFS general substrate transporter like domains"/>
    <property type="match status" value="2"/>
</dbReference>
<evidence type="ECO:0000259" key="8">
    <source>
        <dbReference type="PROSITE" id="PS50850"/>
    </source>
</evidence>
<name>W3XJ59_PESFW</name>
<dbReference type="Proteomes" id="UP000030651">
    <property type="component" value="Unassembled WGS sequence"/>
</dbReference>
<keyword evidence="2" id="KW-0813">Transport</keyword>
<dbReference type="PRINTS" id="PR01036">
    <property type="entry name" value="TCRTETB"/>
</dbReference>
<feature type="region of interest" description="Disordered" evidence="6">
    <location>
        <begin position="1"/>
        <end position="20"/>
    </location>
</feature>
<comment type="subcellular location">
    <subcellularLocation>
        <location evidence="1">Membrane</location>
        <topology evidence="1">Multi-pass membrane protein</topology>
    </subcellularLocation>
</comment>
<feature type="transmembrane region" description="Helical" evidence="7">
    <location>
        <begin position="184"/>
        <end position="203"/>
    </location>
</feature>
<feature type="transmembrane region" description="Helical" evidence="7">
    <location>
        <begin position="255"/>
        <end position="278"/>
    </location>
</feature>
<feature type="transmembrane region" description="Helical" evidence="7">
    <location>
        <begin position="96"/>
        <end position="116"/>
    </location>
</feature>
<dbReference type="KEGG" id="pfy:PFICI_03256"/>
<feature type="transmembrane region" description="Helical" evidence="7">
    <location>
        <begin position="28"/>
        <end position="47"/>
    </location>
</feature>
<proteinExistence type="predicted"/>
<keyword evidence="3 7" id="KW-0812">Transmembrane</keyword>
<dbReference type="HOGENOM" id="CLU_000960_22_1_1"/>
<dbReference type="PANTHER" id="PTHR23501">
    <property type="entry name" value="MAJOR FACILITATOR SUPERFAMILY"/>
    <property type="match status" value="1"/>
</dbReference>
<evidence type="ECO:0000256" key="1">
    <source>
        <dbReference type="ARBA" id="ARBA00004141"/>
    </source>
</evidence>
<feature type="domain" description="Major facilitator superfamily (MFS) profile" evidence="8">
    <location>
        <begin position="32"/>
        <end position="519"/>
    </location>
</feature>
<feature type="transmembrane region" description="Helical" evidence="7">
    <location>
        <begin position="122"/>
        <end position="143"/>
    </location>
</feature>
<evidence type="ECO:0000256" key="3">
    <source>
        <dbReference type="ARBA" id="ARBA00022692"/>
    </source>
</evidence>
<dbReference type="GO" id="GO:0005886">
    <property type="term" value="C:plasma membrane"/>
    <property type="evidence" value="ECO:0007669"/>
    <property type="project" value="TreeGrafter"/>
</dbReference>
<reference evidence="10" key="1">
    <citation type="journal article" date="2015" name="BMC Genomics">
        <title>Genomic and transcriptomic analysis of the endophytic fungus Pestalotiopsis fici reveals its lifestyle and high potential for synthesis of natural products.</title>
        <authorList>
            <person name="Wang X."/>
            <person name="Zhang X."/>
            <person name="Liu L."/>
            <person name="Xiang M."/>
            <person name="Wang W."/>
            <person name="Sun X."/>
            <person name="Che Y."/>
            <person name="Guo L."/>
            <person name="Liu G."/>
            <person name="Guo L."/>
            <person name="Wang C."/>
            <person name="Yin W.B."/>
            <person name="Stadler M."/>
            <person name="Zhang X."/>
            <person name="Liu X."/>
        </authorList>
    </citation>
    <scope>NUCLEOTIDE SEQUENCE [LARGE SCALE GENOMIC DNA]</scope>
    <source>
        <strain evidence="10">W106-1 / CGMCC3.15140</strain>
    </source>
</reference>
<evidence type="ECO:0000313" key="9">
    <source>
        <dbReference type="EMBL" id="ETS85231.1"/>
    </source>
</evidence>
<dbReference type="InterPro" id="IPR011701">
    <property type="entry name" value="MFS"/>
</dbReference>
<feature type="transmembrane region" description="Helical" evidence="7">
    <location>
        <begin position="298"/>
        <end position="319"/>
    </location>
</feature>
<feature type="transmembrane region" description="Helical" evidence="7">
    <location>
        <begin position="224"/>
        <end position="243"/>
    </location>
</feature>
<evidence type="ECO:0000256" key="4">
    <source>
        <dbReference type="ARBA" id="ARBA00022989"/>
    </source>
</evidence>
<dbReference type="InterPro" id="IPR036259">
    <property type="entry name" value="MFS_trans_sf"/>
</dbReference>
<protein>
    <recommendedName>
        <fullName evidence="8">Major facilitator superfamily (MFS) profile domain-containing protein</fullName>
    </recommendedName>
</protein>
<dbReference type="InterPro" id="IPR020846">
    <property type="entry name" value="MFS_dom"/>
</dbReference>
<dbReference type="Pfam" id="PF07690">
    <property type="entry name" value="MFS_1"/>
    <property type="match status" value="1"/>
</dbReference>
<dbReference type="CDD" id="cd17502">
    <property type="entry name" value="MFS_Azr1_MDR_like"/>
    <property type="match status" value="1"/>
</dbReference>
<accession>W3XJ59</accession>
<dbReference type="GeneID" id="19268269"/>
<dbReference type="eggNOG" id="KOG0254">
    <property type="taxonomic scope" value="Eukaryota"/>
</dbReference>
<feature type="transmembrane region" description="Helical" evidence="7">
    <location>
        <begin position="496"/>
        <end position="514"/>
    </location>
</feature>
<evidence type="ECO:0000313" key="10">
    <source>
        <dbReference type="Proteomes" id="UP000030651"/>
    </source>
</evidence>
<dbReference type="InParanoid" id="W3XJ59"/>
<dbReference type="OMA" id="DIAWYES"/>
<dbReference type="PROSITE" id="PS50850">
    <property type="entry name" value="MFS"/>
    <property type="match status" value="1"/>
</dbReference>
<keyword evidence="5 7" id="KW-0472">Membrane</keyword>
<keyword evidence="4 7" id="KW-1133">Transmembrane helix</keyword>